<dbReference type="EMBL" id="QEAP01000041">
    <property type="protein sequence ID" value="TPX76618.1"/>
    <property type="molecule type" value="Genomic_DNA"/>
</dbReference>
<comment type="caution">
    <text evidence="2">The sequence shown here is derived from an EMBL/GenBank/DDBJ whole genome shotgun (WGS) entry which is preliminary data.</text>
</comment>
<dbReference type="OrthoDB" id="10010920at2759"/>
<dbReference type="Proteomes" id="UP000320333">
    <property type="component" value="Unassembled WGS sequence"/>
</dbReference>
<feature type="region of interest" description="Disordered" evidence="1">
    <location>
        <begin position="1"/>
        <end position="31"/>
    </location>
</feature>
<name>A0A507FMF8_9FUNG</name>
<gene>
    <name evidence="2" type="ORF">CcCBS67573_g02120</name>
</gene>
<proteinExistence type="predicted"/>
<dbReference type="AlphaFoldDB" id="A0A507FMF8"/>
<evidence type="ECO:0000313" key="2">
    <source>
        <dbReference type="EMBL" id="TPX76618.1"/>
    </source>
</evidence>
<accession>A0A507FMF8</accession>
<keyword evidence="3" id="KW-1185">Reference proteome</keyword>
<reference evidence="2 3" key="1">
    <citation type="journal article" date="2019" name="Sci. Rep.">
        <title>Comparative genomics of chytrid fungi reveal insights into the obligate biotrophic and pathogenic lifestyle of Synchytrium endobioticum.</title>
        <authorList>
            <person name="van de Vossenberg B.T.L.H."/>
            <person name="Warris S."/>
            <person name="Nguyen H.D.T."/>
            <person name="van Gent-Pelzer M.P.E."/>
            <person name="Joly D.L."/>
            <person name="van de Geest H.C."/>
            <person name="Bonants P.J.M."/>
            <person name="Smith D.S."/>
            <person name="Levesque C.A."/>
            <person name="van der Lee T.A.J."/>
        </authorList>
    </citation>
    <scope>NUCLEOTIDE SEQUENCE [LARGE SCALE GENOMIC DNA]</scope>
    <source>
        <strain evidence="2 3">CBS 675.73</strain>
    </source>
</reference>
<feature type="compositionally biased region" description="Polar residues" evidence="1">
    <location>
        <begin position="1"/>
        <end position="11"/>
    </location>
</feature>
<protein>
    <submittedName>
        <fullName evidence="2">Uncharacterized protein</fullName>
    </submittedName>
</protein>
<evidence type="ECO:0000256" key="1">
    <source>
        <dbReference type="SAM" id="MobiDB-lite"/>
    </source>
</evidence>
<sequence length="103" mass="11330">MTSTTEDTPTAYSKPPKLRPSKSLSPHSIRSSLPDLSRIIPLQASSPWFKFKLFVLQSKVLESGVGVVLGKAFQEFGSSDSVFPDKAPFRVSELVSTINLYLN</sequence>
<organism evidence="2 3">
    <name type="scientific">Chytriomyces confervae</name>
    <dbReference type="NCBI Taxonomy" id="246404"/>
    <lineage>
        <taxon>Eukaryota</taxon>
        <taxon>Fungi</taxon>
        <taxon>Fungi incertae sedis</taxon>
        <taxon>Chytridiomycota</taxon>
        <taxon>Chytridiomycota incertae sedis</taxon>
        <taxon>Chytridiomycetes</taxon>
        <taxon>Chytridiales</taxon>
        <taxon>Chytriomycetaceae</taxon>
        <taxon>Chytriomyces</taxon>
    </lineage>
</organism>
<evidence type="ECO:0000313" key="3">
    <source>
        <dbReference type="Proteomes" id="UP000320333"/>
    </source>
</evidence>